<dbReference type="PRINTS" id="PR00145">
    <property type="entry name" value="ARGSUCLYASE"/>
</dbReference>
<organism evidence="2">
    <name type="scientific">mine drainage metagenome</name>
    <dbReference type="NCBI Taxonomy" id="410659"/>
    <lineage>
        <taxon>unclassified sequences</taxon>
        <taxon>metagenomes</taxon>
        <taxon>ecological metagenomes</taxon>
    </lineage>
</organism>
<accession>T1CFZ9</accession>
<dbReference type="InterPro" id="IPR008948">
    <property type="entry name" value="L-Aspartase-like"/>
</dbReference>
<dbReference type="InterPro" id="IPR022761">
    <property type="entry name" value="Fumarate_lyase_N"/>
</dbReference>
<dbReference type="SUPFAM" id="SSF48557">
    <property type="entry name" value="L-aspartase-like"/>
    <property type="match status" value="1"/>
</dbReference>
<evidence type="ECO:0000259" key="1">
    <source>
        <dbReference type="Pfam" id="PF00206"/>
    </source>
</evidence>
<proteinExistence type="predicted"/>
<name>T1CFZ9_9ZZZZ</name>
<dbReference type="AlphaFoldDB" id="T1CFZ9"/>
<dbReference type="GO" id="GO:0004056">
    <property type="term" value="F:argininosuccinate lyase activity"/>
    <property type="evidence" value="ECO:0007669"/>
    <property type="project" value="InterPro"/>
</dbReference>
<dbReference type="InterPro" id="IPR020557">
    <property type="entry name" value="Fumarate_lyase_CS"/>
</dbReference>
<dbReference type="InterPro" id="IPR009049">
    <property type="entry name" value="Argininosuccinate_lyase"/>
</dbReference>
<reference evidence="2" key="2">
    <citation type="journal article" date="2014" name="ISME J.">
        <title>Microbial stratification in low pH oxic and suboxic macroscopic growths along an acid mine drainage.</title>
        <authorList>
            <person name="Mendez-Garcia C."/>
            <person name="Mesa V."/>
            <person name="Sprenger R.R."/>
            <person name="Richter M."/>
            <person name="Diez M.S."/>
            <person name="Solano J."/>
            <person name="Bargiela R."/>
            <person name="Golyshina O.V."/>
            <person name="Manteca A."/>
            <person name="Ramos J.L."/>
            <person name="Gallego J.R."/>
            <person name="Llorente I."/>
            <person name="Martins Dos Santos V.A."/>
            <person name="Jensen O.N."/>
            <person name="Pelaez A.I."/>
            <person name="Sanchez J."/>
            <person name="Ferrer M."/>
        </authorList>
    </citation>
    <scope>NUCLEOTIDE SEQUENCE</scope>
</reference>
<dbReference type="EMBL" id="AUZX01005963">
    <property type="protein sequence ID" value="EQD65950.1"/>
    <property type="molecule type" value="Genomic_DNA"/>
</dbReference>
<dbReference type="GO" id="GO:0005829">
    <property type="term" value="C:cytosol"/>
    <property type="evidence" value="ECO:0007669"/>
    <property type="project" value="TreeGrafter"/>
</dbReference>
<dbReference type="PANTHER" id="PTHR43814:SF1">
    <property type="entry name" value="ARGININOSUCCINATE LYASE"/>
    <property type="match status" value="1"/>
</dbReference>
<gene>
    <name evidence="2" type="ORF">B1A_08331</name>
</gene>
<dbReference type="GO" id="GO:0042450">
    <property type="term" value="P:L-arginine biosynthetic process via ornithine"/>
    <property type="evidence" value="ECO:0007669"/>
    <property type="project" value="InterPro"/>
</dbReference>
<feature type="domain" description="Fumarate lyase N-terminal" evidence="1">
    <location>
        <begin position="6"/>
        <end position="137"/>
    </location>
</feature>
<dbReference type="PANTHER" id="PTHR43814">
    <property type="entry name" value="ARGININOSUCCINATE LYASE"/>
    <property type="match status" value="1"/>
</dbReference>
<protein>
    <submittedName>
        <fullName evidence="2">Argininosuccinate lyase</fullName>
    </submittedName>
</protein>
<dbReference type="PROSITE" id="PS00163">
    <property type="entry name" value="FUMARATE_LYASES"/>
    <property type="match status" value="1"/>
</dbReference>
<evidence type="ECO:0000313" key="2">
    <source>
        <dbReference type="EMBL" id="EQD65950.1"/>
    </source>
</evidence>
<comment type="caution">
    <text evidence="2">The sequence shown here is derived from an EMBL/GenBank/DDBJ whole genome shotgun (WGS) entry which is preliminary data.</text>
</comment>
<dbReference type="Pfam" id="PF00206">
    <property type="entry name" value="Lyase_1"/>
    <property type="match status" value="1"/>
</dbReference>
<reference evidence="2" key="1">
    <citation type="submission" date="2013-08" db="EMBL/GenBank/DDBJ databases">
        <authorList>
            <person name="Mendez C."/>
            <person name="Richter M."/>
            <person name="Ferrer M."/>
            <person name="Sanchez J."/>
        </authorList>
    </citation>
    <scope>NUCLEOTIDE SEQUENCE</scope>
</reference>
<feature type="non-terminal residue" evidence="2">
    <location>
        <position position="1"/>
    </location>
</feature>
<sequence>SSVPLWADGFAAEIRDDAEALRHVHRRLGRNPLGSAAGYGTPGLPLDREATREKLGFASVQEPVTAVQLSRGKAEAELLFHVTVLLQDAGRLAADVLLFYTEEFGFVRLPEAFTTGSSIMPQKRNPDVFELIRGRSATAQACLLEALAICAKLPSATNAICSC</sequence>
<keyword evidence="2" id="KW-0456">Lyase</keyword>
<dbReference type="Gene3D" id="1.20.200.10">
    <property type="entry name" value="Fumarase/aspartase (Central domain)"/>
    <property type="match status" value="1"/>
</dbReference>